<comment type="caution">
    <text evidence="9">The sequence shown here is derived from an EMBL/GenBank/DDBJ whole genome shotgun (WGS) entry which is preliminary data.</text>
</comment>
<evidence type="ECO:0000256" key="7">
    <source>
        <dbReference type="PIRSR" id="PIRSR029256-1"/>
    </source>
</evidence>
<keyword evidence="1 6" id="KW-0963">Cytoplasm</keyword>
<dbReference type="GO" id="GO:0005737">
    <property type="term" value="C:cytoplasm"/>
    <property type="evidence" value="ECO:0007669"/>
    <property type="project" value="UniProtKB-SubCell"/>
</dbReference>
<dbReference type="GO" id="GO:0002130">
    <property type="term" value="P:wobble position ribose methylation"/>
    <property type="evidence" value="ECO:0007669"/>
    <property type="project" value="TreeGrafter"/>
</dbReference>
<dbReference type="PANTHER" id="PTHR42971">
    <property type="entry name" value="TRNA (CYTIDINE(34)-2'-O)-METHYLTRANSFERASE"/>
    <property type="match status" value="1"/>
</dbReference>
<evidence type="ECO:0000259" key="8">
    <source>
        <dbReference type="Pfam" id="PF00588"/>
    </source>
</evidence>
<dbReference type="SUPFAM" id="SSF75217">
    <property type="entry name" value="alpha/beta knot"/>
    <property type="match status" value="1"/>
</dbReference>
<evidence type="ECO:0000256" key="5">
    <source>
        <dbReference type="ARBA" id="ARBA00022694"/>
    </source>
</evidence>
<dbReference type="GO" id="GO:0008757">
    <property type="term" value="F:S-adenosylmethionine-dependent methyltransferase activity"/>
    <property type="evidence" value="ECO:0007669"/>
    <property type="project" value="UniProtKB-UniRule"/>
</dbReference>
<dbReference type="InterPro" id="IPR029026">
    <property type="entry name" value="tRNA_m1G_MTases_N"/>
</dbReference>
<evidence type="ECO:0000313" key="10">
    <source>
        <dbReference type="Proteomes" id="UP000886865"/>
    </source>
</evidence>
<dbReference type="InterPro" id="IPR016914">
    <property type="entry name" value="TrmL"/>
</dbReference>
<evidence type="ECO:0000256" key="6">
    <source>
        <dbReference type="HAMAP-Rule" id="MF_01885"/>
    </source>
</evidence>
<dbReference type="AlphaFoldDB" id="A0A9D1FIP5"/>
<reference evidence="9" key="2">
    <citation type="journal article" date="2021" name="PeerJ">
        <title>Extensive microbial diversity within the chicken gut microbiome revealed by metagenomics and culture.</title>
        <authorList>
            <person name="Gilroy R."/>
            <person name="Ravi A."/>
            <person name="Getino M."/>
            <person name="Pursley I."/>
            <person name="Horton D.L."/>
            <person name="Alikhan N.F."/>
            <person name="Baker D."/>
            <person name="Gharbi K."/>
            <person name="Hall N."/>
            <person name="Watson M."/>
            <person name="Adriaenssens E.M."/>
            <person name="Foster-Nyarko E."/>
            <person name="Jarju S."/>
            <person name="Secka A."/>
            <person name="Antonio M."/>
            <person name="Oren A."/>
            <person name="Chaudhuri R.R."/>
            <person name="La Ragione R."/>
            <person name="Hildebrand F."/>
            <person name="Pallen M.J."/>
        </authorList>
    </citation>
    <scope>NUCLEOTIDE SEQUENCE</scope>
    <source>
        <strain evidence="9">CHK152-2871</strain>
    </source>
</reference>
<sequence>MQKNYLNIVMVEPEIPQNTGNVARLCACVGAKLFLCGRLGFSMSNKYLKRSGLDYWDKVEIEHIISFDELTKNFPQNENNYYFFTTKAKKLYTDIKYQRGDFLVFGPETRGLSDDILKKYEKNLVTIPMRKETRSLNLSNSIAIGAYEAVRQFGHLGE</sequence>
<keyword evidence="3 6" id="KW-0808">Transferase</keyword>
<reference evidence="9" key="1">
    <citation type="submission" date="2020-10" db="EMBL/GenBank/DDBJ databases">
        <authorList>
            <person name="Gilroy R."/>
        </authorList>
    </citation>
    <scope>NUCLEOTIDE SEQUENCE</scope>
    <source>
        <strain evidence="9">CHK152-2871</strain>
    </source>
</reference>
<evidence type="ECO:0000256" key="1">
    <source>
        <dbReference type="ARBA" id="ARBA00022490"/>
    </source>
</evidence>
<dbReference type="GO" id="GO:0003723">
    <property type="term" value="F:RNA binding"/>
    <property type="evidence" value="ECO:0007669"/>
    <property type="project" value="InterPro"/>
</dbReference>
<dbReference type="Proteomes" id="UP000886865">
    <property type="component" value="Unassembled WGS sequence"/>
</dbReference>
<keyword evidence="5 6" id="KW-0819">tRNA processing</keyword>
<keyword evidence="4 6" id="KW-0949">S-adenosyl-L-methionine</keyword>
<evidence type="ECO:0000256" key="2">
    <source>
        <dbReference type="ARBA" id="ARBA00022603"/>
    </source>
</evidence>
<comment type="function">
    <text evidence="6">Could methylate the ribose at the nucleotide 34 wobble position in tRNA.</text>
</comment>
<dbReference type="GO" id="GO:0042802">
    <property type="term" value="F:identical protein binding"/>
    <property type="evidence" value="ECO:0007669"/>
    <property type="project" value="UniProtKB-ARBA"/>
</dbReference>
<dbReference type="InterPro" id="IPR029028">
    <property type="entry name" value="Alpha/beta_knot_MTases"/>
</dbReference>
<evidence type="ECO:0000256" key="3">
    <source>
        <dbReference type="ARBA" id="ARBA00022679"/>
    </source>
</evidence>
<dbReference type="PANTHER" id="PTHR42971:SF1">
    <property type="entry name" value="TRNA (CYTIDINE(34)-2'-O)-METHYLTRANSFERASE"/>
    <property type="match status" value="1"/>
</dbReference>
<comment type="catalytic activity">
    <reaction evidence="6">
        <text>cytidine(34) in tRNA + S-adenosyl-L-methionine = 2'-O-methylcytidine(34) in tRNA + S-adenosyl-L-homocysteine + H(+)</text>
        <dbReference type="Rhea" id="RHEA:43084"/>
        <dbReference type="Rhea" id="RHEA-COMP:10331"/>
        <dbReference type="Rhea" id="RHEA-COMP:10332"/>
        <dbReference type="ChEBI" id="CHEBI:15378"/>
        <dbReference type="ChEBI" id="CHEBI:57856"/>
        <dbReference type="ChEBI" id="CHEBI:59789"/>
        <dbReference type="ChEBI" id="CHEBI:74495"/>
        <dbReference type="ChEBI" id="CHEBI:82748"/>
        <dbReference type="EC" id="2.1.1.207"/>
    </reaction>
</comment>
<comment type="subcellular location">
    <subcellularLocation>
        <location evidence="6">Cytoplasm</location>
    </subcellularLocation>
</comment>
<proteinExistence type="inferred from homology"/>
<dbReference type="Pfam" id="PF00588">
    <property type="entry name" value="SpoU_methylase"/>
    <property type="match status" value="1"/>
</dbReference>
<comment type="catalytic activity">
    <reaction evidence="6">
        <text>5-carboxymethylaminomethyluridine(34) in tRNA(Leu) + S-adenosyl-L-methionine = 5-carboxymethylaminomethyl-2'-O-methyluridine(34) in tRNA(Leu) + S-adenosyl-L-homocysteine + H(+)</text>
        <dbReference type="Rhea" id="RHEA:43088"/>
        <dbReference type="Rhea" id="RHEA-COMP:10333"/>
        <dbReference type="Rhea" id="RHEA-COMP:10334"/>
        <dbReference type="ChEBI" id="CHEBI:15378"/>
        <dbReference type="ChEBI" id="CHEBI:57856"/>
        <dbReference type="ChEBI" id="CHEBI:59789"/>
        <dbReference type="ChEBI" id="CHEBI:74508"/>
        <dbReference type="ChEBI" id="CHEBI:74511"/>
        <dbReference type="EC" id="2.1.1.207"/>
    </reaction>
</comment>
<feature type="binding site" evidence="6 7">
    <location>
        <position position="135"/>
    </location>
    <ligand>
        <name>S-adenosyl-L-methionine</name>
        <dbReference type="ChEBI" id="CHEBI:59789"/>
    </ligand>
</feature>
<gene>
    <name evidence="9" type="ORF">IAA86_04100</name>
</gene>
<evidence type="ECO:0000313" key="9">
    <source>
        <dbReference type="EMBL" id="HIS74187.1"/>
    </source>
</evidence>
<protein>
    <recommendedName>
        <fullName evidence="6">Putative tRNA (cytidine(34)-2'-O)-methyltransferase</fullName>
        <ecNumber evidence="6">2.1.1.207</ecNumber>
    </recommendedName>
    <alternativeName>
        <fullName evidence="6">tRNA (cytidine/uridine-2'-O-)-methyltransferase</fullName>
    </alternativeName>
</protein>
<dbReference type="PIRSF" id="PIRSF029256">
    <property type="entry name" value="SpoU_TrmH_prd"/>
    <property type="match status" value="1"/>
</dbReference>
<dbReference type="Gene3D" id="3.40.1280.10">
    <property type="match status" value="1"/>
</dbReference>
<dbReference type="CDD" id="cd18094">
    <property type="entry name" value="SpoU-like_TrmL"/>
    <property type="match status" value="1"/>
</dbReference>
<dbReference type="EC" id="2.1.1.207" evidence="6"/>
<feature type="binding site" evidence="6 7">
    <location>
        <position position="127"/>
    </location>
    <ligand>
        <name>S-adenosyl-L-methionine</name>
        <dbReference type="ChEBI" id="CHEBI:59789"/>
    </ligand>
</feature>
<comment type="caution">
    <text evidence="6">Lacks conserved residue(s) required for the propagation of feature annotation.</text>
</comment>
<evidence type="ECO:0000256" key="4">
    <source>
        <dbReference type="ARBA" id="ARBA00022691"/>
    </source>
</evidence>
<feature type="domain" description="tRNA/rRNA methyltransferase SpoU type" evidence="8">
    <location>
        <begin position="6"/>
        <end position="147"/>
    </location>
</feature>
<accession>A0A9D1FIP5</accession>
<feature type="binding site" evidence="6 7">
    <location>
        <position position="106"/>
    </location>
    <ligand>
        <name>S-adenosyl-L-methionine</name>
        <dbReference type="ChEBI" id="CHEBI:59789"/>
    </ligand>
</feature>
<keyword evidence="2 6" id="KW-0489">Methyltransferase</keyword>
<comment type="similarity">
    <text evidence="6">Belongs to the class IV-like SAM-binding methyltransferase superfamily. RNA methyltransferase TrmH family. TrmL subfamily.</text>
</comment>
<dbReference type="InterPro" id="IPR001537">
    <property type="entry name" value="SpoU_MeTrfase"/>
</dbReference>
<name>A0A9D1FIP5_9BACT</name>
<organism evidence="9 10">
    <name type="scientific">Candidatus Galligastranaerophilus intestinavium</name>
    <dbReference type="NCBI Taxonomy" id="2840836"/>
    <lineage>
        <taxon>Bacteria</taxon>
        <taxon>Candidatus Galligastranaerophilus</taxon>
    </lineage>
</organism>
<dbReference type="GO" id="GO:0008175">
    <property type="term" value="F:tRNA methyltransferase activity"/>
    <property type="evidence" value="ECO:0007669"/>
    <property type="project" value="UniProtKB-UniRule"/>
</dbReference>
<dbReference type="FunFam" id="3.40.1280.10:FF:000002">
    <property type="entry name" value="Peptidylprolyl isomerase"/>
    <property type="match status" value="1"/>
</dbReference>
<dbReference type="HAMAP" id="MF_01885">
    <property type="entry name" value="tRNA_methyltr_TrmL"/>
    <property type="match status" value="1"/>
</dbReference>
<dbReference type="EMBL" id="DVJQ01000034">
    <property type="protein sequence ID" value="HIS74187.1"/>
    <property type="molecule type" value="Genomic_DNA"/>
</dbReference>